<gene>
    <name evidence="1" type="ORF">MENTE1834_LOCUS438</name>
</gene>
<protein>
    <submittedName>
        <fullName evidence="1">Uncharacterized protein</fullName>
    </submittedName>
</protein>
<evidence type="ECO:0000313" key="1">
    <source>
        <dbReference type="EMBL" id="CAK5006270.1"/>
    </source>
</evidence>
<keyword evidence="2" id="KW-1185">Reference proteome</keyword>
<dbReference type="Proteomes" id="UP001497535">
    <property type="component" value="Unassembled WGS sequence"/>
</dbReference>
<accession>A0ACB0XKN2</accession>
<proteinExistence type="predicted"/>
<sequence>MGNVWSTCIHLKNGQNYHIEENLKGQREIWMEKIAEIFKKLNKRDLNKFRNLILDKTDQVKELFDLTPKELLKRIKTLEDNKKGESSKSNFEDIGNELNEKIKEELDKEIKEIEKVYTKGKFIKNKEIIEEFEEEEKLKEENNRKVVGKEEVDMMNKGKGKVSESQEIVVLNEENNERNLFIKEGSNNFMKREKEGVEKEEKQEINEEVEGEQQKDKREEEVMEEGKGKILEEVDDKEEENEKNSEEDLDKSKEGLKEGDEINIKNRGKGKIIEEKSEKSKNNFIFTIIIKLG</sequence>
<name>A0ACB0XKN2_MELEN</name>
<evidence type="ECO:0000313" key="2">
    <source>
        <dbReference type="Proteomes" id="UP001497535"/>
    </source>
</evidence>
<organism evidence="1 2">
    <name type="scientific">Meloidogyne enterolobii</name>
    <name type="common">Root-knot nematode worm</name>
    <name type="synonym">Meloidogyne mayaguensis</name>
    <dbReference type="NCBI Taxonomy" id="390850"/>
    <lineage>
        <taxon>Eukaryota</taxon>
        <taxon>Metazoa</taxon>
        <taxon>Ecdysozoa</taxon>
        <taxon>Nematoda</taxon>
        <taxon>Chromadorea</taxon>
        <taxon>Rhabditida</taxon>
        <taxon>Tylenchina</taxon>
        <taxon>Tylenchomorpha</taxon>
        <taxon>Tylenchoidea</taxon>
        <taxon>Meloidogynidae</taxon>
        <taxon>Meloidogyninae</taxon>
        <taxon>Meloidogyne</taxon>
    </lineage>
</organism>
<comment type="caution">
    <text evidence="1">The sequence shown here is derived from an EMBL/GenBank/DDBJ whole genome shotgun (WGS) entry which is preliminary data.</text>
</comment>
<reference evidence="1" key="1">
    <citation type="submission" date="2023-11" db="EMBL/GenBank/DDBJ databases">
        <authorList>
            <person name="Poullet M."/>
        </authorList>
    </citation>
    <scope>NUCLEOTIDE SEQUENCE</scope>
    <source>
        <strain evidence="1">E1834</strain>
    </source>
</reference>
<dbReference type="EMBL" id="CAVMJV010000001">
    <property type="protein sequence ID" value="CAK5006270.1"/>
    <property type="molecule type" value="Genomic_DNA"/>
</dbReference>